<keyword evidence="4" id="KW-1185">Reference proteome</keyword>
<accession>A0A9W8AUZ4</accession>
<dbReference type="GO" id="GO:0006974">
    <property type="term" value="P:DNA damage response"/>
    <property type="evidence" value="ECO:0007669"/>
    <property type="project" value="InterPro"/>
</dbReference>
<evidence type="ECO:0000259" key="2">
    <source>
        <dbReference type="Pfam" id="PF10263"/>
    </source>
</evidence>
<protein>
    <recommendedName>
        <fullName evidence="2">SprT-like domain-containing protein</fullName>
    </recommendedName>
</protein>
<dbReference type="InterPro" id="IPR006640">
    <property type="entry name" value="SprT-like_domain"/>
</dbReference>
<evidence type="ECO:0000313" key="4">
    <source>
        <dbReference type="Proteomes" id="UP001150925"/>
    </source>
</evidence>
<dbReference type="Proteomes" id="UP001150925">
    <property type="component" value="Unassembled WGS sequence"/>
</dbReference>
<dbReference type="EMBL" id="JANBPY010000019">
    <property type="protein sequence ID" value="KAJ1969841.1"/>
    <property type="molecule type" value="Genomic_DNA"/>
</dbReference>
<feature type="compositionally biased region" description="Low complexity" evidence="1">
    <location>
        <begin position="154"/>
        <end position="167"/>
    </location>
</feature>
<proteinExistence type="predicted"/>
<dbReference type="Pfam" id="PF10263">
    <property type="entry name" value="SprT-like"/>
    <property type="match status" value="1"/>
</dbReference>
<reference evidence="3" key="1">
    <citation type="submission" date="2022-07" db="EMBL/GenBank/DDBJ databases">
        <title>Phylogenomic reconstructions and comparative analyses of Kickxellomycotina fungi.</title>
        <authorList>
            <person name="Reynolds N.K."/>
            <person name="Stajich J.E."/>
            <person name="Barry K."/>
            <person name="Grigoriev I.V."/>
            <person name="Crous P."/>
            <person name="Smith M.E."/>
        </authorList>
    </citation>
    <scope>NUCLEOTIDE SEQUENCE</scope>
    <source>
        <strain evidence="3">RSA 1196</strain>
    </source>
</reference>
<feature type="domain" description="SprT-like" evidence="2">
    <location>
        <begin position="14"/>
        <end position="112"/>
    </location>
</feature>
<dbReference type="AlphaFoldDB" id="A0A9W8AUZ4"/>
<dbReference type="InterPro" id="IPR044245">
    <property type="entry name" value="Spartan"/>
</dbReference>
<dbReference type="GO" id="GO:0031593">
    <property type="term" value="F:polyubiquitin modification-dependent protein binding"/>
    <property type="evidence" value="ECO:0007669"/>
    <property type="project" value="TreeGrafter"/>
</dbReference>
<gene>
    <name evidence="3" type="ORF">IWQ62_000365</name>
</gene>
<evidence type="ECO:0000313" key="3">
    <source>
        <dbReference type="EMBL" id="KAJ1969841.1"/>
    </source>
</evidence>
<feature type="region of interest" description="Disordered" evidence="1">
    <location>
        <begin position="123"/>
        <end position="182"/>
    </location>
</feature>
<comment type="caution">
    <text evidence="3">The sequence shown here is derived from an EMBL/GenBank/DDBJ whole genome shotgun (WGS) entry which is preliminary data.</text>
</comment>
<dbReference type="OrthoDB" id="5657404at2759"/>
<name>A0A9W8AUZ4_9FUNG</name>
<organism evidence="3 4">
    <name type="scientific">Dispira parvispora</name>
    <dbReference type="NCBI Taxonomy" id="1520584"/>
    <lineage>
        <taxon>Eukaryota</taxon>
        <taxon>Fungi</taxon>
        <taxon>Fungi incertae sedis</taxon>
        <taxon>Zoopagomycota</taxon>
        <taxon>Kickxellomycotina</taxon>
        <taxon>Dimargaritomycetes</taxon>
        <taxon>Dimargaritales</taxon>
        <taxon>Dimargaritaceae</taxon>
        <taxon>Dispira</taxon>
    </lineage>
</organism>
<dbReference type="GO" id="GO:0003697">
    <property type="term" value="F:single-stranded DNA binding"/>
    <property type="evidence" value="ECO:0007669"/>
    <property type="project" value="InterPro"/>
</dbReference>
<dbReference type="PANTHER" id="PTHR21220">
    <property type="entry name" value="DNA-DEPENDENT METALLOPROTEASE SPRTN"/>
    <property type="match status" value="1"/>
</dbReference>
<dbReference type="PANTHER" id="PTHR21220:SF0">
    <property type="entry name" value="DNA-DEPENDENT METALLOPROTEASE SPRTN"/>
    <property type="match status" value="1"/>
</dbReference>
<sequence>MSNNPNSALPNIHIMFRDMNKIAFWGILDNIKLEWVDDLGPNTKGACIPGPGAKSTKIQLSKRALKSKSHDEILKVLARQMLHAYLNMIAPNNSPETEGPDFKRHWERLLRIRQEYSREIQEAYGPNSGEVGAGRAGLPASDDKEITVAKSVDPPQRSRSTPPRSNPKAYTDEESEGFSPPKFNTFELSKDSKVLSFYVNWKYKDGSDVATGDYKAITSNRKQLGGNFATKGDPVDHVYTLLGRPPYININHPTKDLTLYKRYNDSKNPNRPTGYYVAFNKEG</sequence>
<dbReference type="GO" id="GO:0004222">
    <property type="term" value="F:metalloendopeptidase activity"/>
    <property type="evidence" value="ECO:0007669"/>
    <property type="project" value="InterPro"/>
</dbReference>
<dbReference type="GO" id="GO:0005634">
    <property type="term" value="C:nucleus"/>
    <property type="evidence" value="ECO:0007669"/>
    <property type="project" value="TreeGrafter"/>
</dbReference>
<evidence type="ECO:0000256" key="1">
    <source>
        <dbReference type="SAM" id="MobiDB-lite"/>
    </source>
</evidence>